<comment type="caution">
    <text evidence="3">The sequence shown here is derived from an EMBL/GenBank/DDBJ whole genome shotgun (WGS) entry which is preliminary data.</text>
</comment>
<evidence type="ECO:0008006" key="5">
    <source>
        <dbReference type="Google" id="ProtNLM"/>
    </source>
</evidence>
<dbReference type="AlphaFoldDB" id="A0A6N4DZI4"/>
<proteinExistence type="inferred from homology"/>
<dbReference type="PANTHER" id="PTHR12149">
    <property type="entry name" value="FRUCTOSAMINE 3 KINASE-RELATED PROTEIN"/>
    <property type="match status" value="1"/>
</dbReference>
<reference evidence="3 4" key="1">
    <citation type="submission" date="2018-01" db="EMBL/GenBank/DDBJ databases">
        <title>Novel co-symbiosis in the lucinid bivalve Phacoides pectinatus.</title>
        <authorList>
            <person name="Lim S.J."/>
            <person name="Davis B.G."/>
            <person name="Gill D.E."/>
            <person name="Engel A.S."/>
            <person name="Anderson L.C."/>
            <person name="Campbell B.J."/>
        </authorList>
    </citation>
    <scope>NUCLEOTIDE SEQUENCE [LARGE SCALE GENOMIC DNA]</scope>
    <source>
        <strain evidence="3">N3_P5</strain>
    </source>
</reference>
<dbReference type="SUPFAM" id="SSF56112">
    <property type="entry name" value="Protein kinase-like (PK-like)"/>
    <property type="match status" value="1"/>
</dbReference>
<evidence type="ECO:0000313" key="4">
    <source>
        <dbReference type="Proteomes" id="UP000250928"/>
    </source>
</evidence>
<dbReference type="Gene3D" id="3.90.1200.10">
    <property type="match status" value="1"/>
</dbReference>
<dbReference type="GO" id="GO:0016301">
    <property type="term" value="F:kinase activity"/>
    <property type="evidence" value="ECO:0007669"/>
    <property type="project" value="UniProtKB-UniRule"/>
</dbReference>
<dbReference type="EMBL" id="PQCO01000152">
    <property type="protein sequence ID" value="PUE03711.1"/>
    <property type="molecule type" value="Genomic_DNA"/>
</dbReference>
<protein>
    <recommendedName>
        <fullName evidence="5">Fructosamine kinase family protein</fullName>
    </recommendedName>
</protein>
<dbReference type="InterPro" id="IPR016477">
    <property type="entry name" value="Fructo-/Ketosamine-3-kinase"/>
</dbReference>
<evidence type="ECO:0000256" key="2">
    <source>
        <dbReference type="PIRNR" id="PIRNR006221"/>
    </source>
</evidence>
<dbReference type="Pfam" id="PF03881">
    <property type="entry name" value="Fructosamin_kin"/>
    <property type="match status" value="1"/>
</dbReference>
<dbReference type="Gene3D" id="3.30.200.20">
    <property type="entry name" value="Phosphorylase Kinase, domain 1"/>
    <property type="match status" value="1"/>
</dbReference>
<comment type="similarity">
    <text evidence="1 2">Belongs to the fructosamine kinase family.</text>
</comment>
<keyword evidence="2" id="KW-0808">Transferase</keyword>
<dbReference type="InterPro" id="IPR011009">
    <property type="entry name" value="Kinase-like_dom_sf"/>
</dbReference>
<sequence length="292" mass="32692">MSDWRAIARHIGTTTGEPFRPGPPRQVGGGCINTTLRLGDGARDFFIKLNGARHLPMFEAEAEGLAELDRTAAIRVPHPICHGTTGGQSYLVLEHIELRGSGDARAAGRRLARLHHSTQERFGWHRDNTIGSTPQRNTPQRDWITFWREQRLGFQLDLAERNGFTGRALQRGRLLLELFPALIDHQPRPSLIHGDLWGGNLAYDTRGGPVIYDPATYYGDREAELAMTELFGGLGRDFYHAYQEVWPLAPGYSTRKILYNLYHILNHVNLFGGGYAGQAASMIERLLAELGQ</sequence>
<organism evidence="3 4">
    <name type="scientific">Candidatus Sedimenticola endophacoides</name>
    <dbReference type="NCBI Taxonomy" id="2548426"/>
    <lineage>
        <taxon>Bacteria</taxon>
        <taxon>Pseudomonadati</taxon>
        <taxon>Pseudomonadota</taxon>
        <taxon>Gammaproteobacteria</taxon>
        <taxon>Chromatiales</taxon>
        <taxon>Sedimenticolaceae</taxon>
        <taxon>Sedimenticola</taxon>
    </lineage>
</organism>
<evidence type="ECO:0000313" key="3">
    <source>
        <dbReference type="EMBL" id="PUE03711.1"/>
    </source>
</evidence>
<gene>
    <name evidence="3" type="ORF">C3L24_04350</name>
</gene>
<keyword evidence="2" id="KW-0418">Kinase</keyword>
<evidence type="ECO:0000256" key="1">
    <source>
        <dbReference type="ARBA" id="ARBA00009460"/>
    </source>
</evidence>
<dbReference type="Proteomes" id="UP000250928">
    <property type="component" value="Unassembled WGS sequence"/>
</dbReference>
<dbReference type="PANTHER" id="PTHR12149:SF8">
    <property type="entry name" value="PROTEIN-RIBULOSAMINE 3-KINASE"/>
    <property type="match status" value="1"/>
</dbReference>
<dbReference type="PIRSF" id="PIRSF006221">
    <property type="entry name" value="Ketosamine-3-kinase"/>
    <property type="match status" value="1"/>
</dbReference>
<name>A0A6N4DZI4_9GAMM</name>
<accession>A0A6N4DZI4</accession>